<dbReference type="InterPro" id="IPR037165">
    <property type="entry name" value="AldOxase/xan_DH_Mopterin-bd_sf"/>
</dbReference>
<dbReference type="PANTHER" id="PTHR47495">
    <property type="entry name" value="ALDEHYDE DEHYDROGENASE"/>
    <property type="match status" value="1"/>
</dbReference>
<dbReference type="RefSeq" id="WP_182549445.1">
    <property type="nucleotide sequence ID" value="NZ_JACGXN010000002.1"/>
</dbReference>
<dbReference type="GO" id="GO:0047121">
    <property type="term" value="F:isoquinoline 1-oxidoreductase activity"/>
    <property type="evidence" value="ECO:0007669"/>
    <property type="project" value="UniProtKB-EC"/>
</dbReference>
<evidence type="ECO:0000313" key="2">
    <source>
        <dbReference type="EMBL" id="MBA8878798.1"/>
    </source>
</evidence>
<gene>
    <name evidence="2" type="ORF">FHW16_002510</name>
</gene>
<evidence type="ECO:0000259" key="1">
    <source>
        <dbReference type="SMART" id="SM01008"/>
    </source>
</evidence>
<organism evidence="2 3">
    <name type="scientific">Phyllobacterium myrsinacearum</name>
    <dbReference type="NCBI Taxonomy" id="28101"/>
    <lineage>
        <taxon>Bacteria</taxon>
        <taxon>Pseudomonadati</taxon>
        <taxon>Pseudomonadota</taxon>
        <taxon>Alphaproteobacteria</taxon>
        <taxon>Hyphomicrobiales</taxon>
        <taxon>Phyllobacteriaceae</taxon>
        <taxon>Phyllobacterium</taxon>
    </lineage>
</organism>
<dbReference type="Pfam" id="PF20256">
    <property type="entry name" value="MoCoBD_2"/>
    <property type="match status" value="2"/>
</dbReference>
<proteinExistence type="predicted"/>
<accession>A0A839EKF7</accession>
<dbReference type="InterPro" id="IPR008274">
    <property type="entry name" value="AldOxase/xan_DH_MoCoBD1"/>
</dbReference>
<evidence type="ECO:0000313" key="3">
    <source>
        <dbReference type="Proteomes" id="UP000549052"/>
    </source>
</evidence>
<dbReference type="PANTHER" id="PTHR47495:SF2">
    <property type="entry name" value="ALDEHYDE DEHYDROGENASE"/>
    <property type="match status" value="1"/>
</dbReference>
<dbReference type="AlphaFoldDB" id="A0A839EKF7"/>
<dbReference type="EMBL" id="JACGXN010000002">
    <property type="protein sequence ID" value="MBA8878798.1"/>
    <property type="molecule type" value="Genomic_DNA"/>
</dbReference>
<feature type="domain" description="Aldehyde oxidase/xanthine dehydrogenase a/b hammerhead" evidence="1">
    <location>
        <begin position="222"/>
        <end position="300"/>
    </location>
</feature>
<dbReference type="SUPFAM" id="SSF56003">
    <property type="entry name" value="Molybdenum cofactor-binding domain"/>
    <property type="match status" value="2"/>
</dbReference>
<dbReference type="SMART" id="SM01008">
    <property type="entry name" value="Ald_Xan_dh_C"/>
    <property type="match status" value="1"/>
</dbReference>
<dbReference type="PIRSF" id="PIRSF036389">
    <property type="entry name" value="IOR_B"/>
    <property type="match status" value="1"/>
</dbReference>
<keyword evidence="2" id="KW-0560">Oxidoreductase</keyword>
<dbReference type="InterPro" id="IPR006311">
    <property type="entry name" value="TAT_signal"/>
</dbReference>
<dbReference type="Gene3D" id="3.30.365.10">
    <property type="entry name" value="Aldehyde oxidase/xanthine dehydrogenase, molybdopterin binding domain"/>
    <property type="match status" value="4"/>
</dbReference>
<dbReference type="Pfam" id="PF02738">
    <property type="entry name" value="MoCoBD_1"/>
    <property type="match status" value="1"/>
</dbReference>
<sequence>MSKPSSSPSSKTGPSRRTFLQGGGLLLGFALFGASTKPVLAASTALPVDGDVTAAFSPDAYIRIGTDGAITLILPNIEMGQGTHTGEATLIAEELEVGLDQVKAVDAPPNDKLYATAALGGQATGGSTSMRATWEPLRKAGATARMMLVAAAAAEWSVPVTECVAKLGVVTHQPTGRQLAYGALADAAARQPVPSDVTLKDPKDFQLIGKSSRRLDTPGKVNGAVTYGIDIRVPDMKVATVAACPVFGGKLGDVDDKKARAIPGVRDIVKLDNAVAVIGDHFWAAKKGLEALDITWDEGANAKIGSANIMAALKAASERKKPIMARQEGDVEGRMKAAAKKIEATYELPFLAHAPMEPINCVVHVRADECEIWVGTQVPAIAQGVAAKVTGFPLEKVILHNQLIGGGFGRRLVAESVAQATAIAKQVSYPVKVIWTREEDIQHDLYRPAYYDRISAGLGADGLPTVWVDHVAGGSVLGNYIPSGWPEDKLDDDAVEGAAKPPYDLPVIQVDWVREDPPVPITWWRGVGPTHNVFVVESFMDELAHAAGKDPVEYRRALTKNQPRAAGVLELVAEKSGWSTPLAAGMGRGISLHDAFGSYMAAVLEISVSPAGEITLHRAVVAVDCGITINPNTVEAQIEGGLIFGLSAALYSGITFSDGRVDQSNFHDYRILRNNEAPKIEIYHVKSSESPGGIGETATVSAAPALANAIFSATGKRLRTLPFNRDELKGEGADKKSVSMVPPLAAPLAAALASIKPTDTELEKL</sequence>
<dbReference type="InterPro" id="IPR052516">
    <property type="entry name" value="N-heterocyclic_Hydroxylase"/>
</dbReference>
<protein>
    <submittedName>
        <fullName evidence="2">Isoquinoline 1-oxidoreductase beta subunit</fullName>
        <ecNumber evidence="2">1.3.99.16</ecNumber>
    </submittedName>
</protein>
<reference evidence="2 3" key="1">
    <citation type="submission" date="2020-07" db="EMBL/GenBank/DDBJ databases">
        <title>Genomic Encyclopedia of Type Strains, Phase IV (KMG-V): Genome sequencing to study the core and pangenomes of soil and plant-associated prokaryotes.</title>
        <authorList>
            <person name="Whitman W."/>
        </authorList>
    </citation>
    <scope>NUCLEOTIDE SEQUENCE [LARGE SCALE GENOMIC DNA]</scope>
    <source>
        <strain evidence="2 3">AN3</strain>
    </source>
</reference>
<name>A0A839EKF7_9HYPH</name>
<dbReference type="InterPro" id="IPR012368">
    <property type="entry name" value="OxRdtase_Mopterin-bd_su_IorB"/>
</dbReference>
<dbReference type="InterPro" id="IPR046867">
    <property type="entry name" value="AldOxase/xan_DH_MoCoBD2"/>
</dbReference>
<dbReference type="Proteomes" id="UP000549052">
    <property type="component" value="Unassembled WGS sequence"/>
</dbReference>
<dbReference type="PROSITE" id="PS51318">
    <property type="entry name" value="TAT"/>
    <property type="match status" value="1"/>
</dbReference>
<comment type="caution">
    <text evidence="2">The sequence shown here is derived from an EMBL/GenBank/DDBJ whole genome shotgun (WGS) entry which is preliminary data.</text>
</comment>
<keyword evidence="3" id="KW-1185">Reference proteome</keyword>
<dbReference type="Gene3D" id="3.90.1170.50">
    <property type="entry name" value="Aldehyde oxidase/xanthine dehydrogenase, a/b hammerhead"/>
    <property type="match status" value="1"/>
</dbReference>
<dbReference type="EC" id="1.3.99.16" evidence="2"/>
<dbReference type="InterPro" id="IPR000674">
    <property type="entry name" value="Ald_Oxase/Xan_DH_a/b"/>
</dbReference>